<keyword evidence="4 7" id="KW-0067">ATP-binding</keyword>
<comment type="similarity">
    <text evidence="7">Belongs to the ABC transporter superfamily. Spermidine/putrescine importer (TC 3.A.1.11.1) family.</text>
</comment>
<dbReference type="NCBIfam" id="TIGR01187">
    <property type="entry name" value="potA"/>
    <property type="match status" value="1"/>
</dbReference>
<keyword evidence="2 7" id="KW-1003">Cell membrane</keyword>
<dbReference type="InterPro" id="IPR003439">
    <property type="entry name" value="ABC_transporter-like_ATP-bd"/>
</dbReference>
<comment type="subunit">
    <text evidence="7">The complex is composed of two ATP-binding proteins (PotA), two transmembrane proteins (PotB and PotC) and a solute-binding protein (PotD).</text>
</comment>
<comment type="catalytic activity">
    <reaction evidence="7">
        <text>ATP + H2O + polyamine-[polyamine-binding protein]Side 1 = ADP + phosphate + polyamineSide 2 + [polyamine-binding protein]Side 1.</text>
        <dbReference type="EC" id="7.6.2.11"/>
    </reaction>
</comment>
<evidence type="ECO:0000256" key="1">
    <source>
        <dbReference type="ARBA" id="ARBA00022448"/>
    </source>
</evidence>
<gene>
    <name evidence="7" type="primary">potA</name>
    <name evidence="9" type="ORF">GCM10009807_11210</name>
</gene>
<evidence type="ECO:0000313" key="9">
    <source>
        <dbReference type="EMBL" id="GAA1668830.1"/>
    </source>
</evidence>
<keyword evidence="6 7" id="KW-0472">Membrane</keyword>
<keyword evidence="1 7" id="KW-0813">Transport</keyword>
<dbReference type="InterPro" id="IPR050093">
    <property type="entry name" value="ABC_SmlMolc_Importer"/>
</dbReference>
<evidence type="ECO:0000256" key="2">
    <source>
        <dbReference type="ARBA" id="ARBA00022475"/>
    </source>
</evidence>
<evidence type="ECO:0000256" key="7">
    <source>
        <dbReference type="RuleBase" id="RU364083"/>
    </source>
</evidence>
<evidence type="ECO:0000256" key="5">
    <source>
        <dbReference type="ARBA" id="ARBA00022967"/>
    </source>
</evidence>
<dbReference type="PANTHER" id="PTHR42781:SF4">
    <property type="entry name" value="SPERMIDINE_PUTRESCINE IMPORT ATP-BINDING PROTEIN POTA"/>
    <property type="match status" value="1"/>
</dbReference>
<dbReference type="InterPro" id="IPR027417">
    <property type="entry name" value="P-loop_NTPase"/>
</dbReference>
<name>A0ABP4SAY9_9MICO</name>
<dbReference type="InterPro" id="IPR013611">
    <property type="entry name" value="Transp-assoc_OB_typ2"/>
</dbReference>
<organism evidence="9 10">
    <name type="scientific">Microbacterium lacus</name>
    <dbReference type="NCBI Taxonomy" id="415217"/>
    <lineage>
        <taxon>Bacteria</taxon>
        <taxon>Bacillati</taxon>
        <taxon>Actinomycetota</taxon>
        <taxon>Actinomycetes</taxon>
        <taxon>Micrococcales</taxon>
        <taxon>Microbacteriaceae</taxon>
        <taxon>Microbacterium</taxon>
    </lineage>
</organism>
<dbReference type="PROSITE" id="PS50893">
    <property type="entry name" value="ABC_TRANSPORTER_2"/>
    <property type="match status" value="1"/>
</dbReference>
<dbReference type="Gene3D" id="3.40.50.300">
    <property type="entry name" value="P-loop containing nucleotide triphosphate hydrolases"/>
    <property type="match status" value="1"/>
</dbReference>
<reference evidence="10" key="1">
    <citation type="journal article" date="2019" name="Int. J. Syst. Evol. Microbiol.">
        <title>The Global Catalogue of Microorganisms (GCM) 10K type strain sequencing project: providing services to taxonomists for standard genome sequencing and annotation.</title>
        <authorList>
            <consortium name="The Broad Institute Genomics Platform"/>
            <consortium name="The Broad Institute Genome Sequencing Center for Infectious Disease"/>
            <person name="Wu L."/>
            <person name="Ma J."/>
        </authorList>
    </citation>
    <scope>NUCLEOTIDE SEQUENCE [LARGE SCALE GENOMIC DNA]</scope>
    <source>
        <strain evidence="10">JCM 15575</strain>
    </source>
</reference>
<dbReference type="EC" id="7.6.2.11" evidence="7"/>
<keyword evidence="3 7" id="KW-0547">Nucleotide-binding</keyword>
<dbReference type="Proteomes" id="UP001500596">
    <property type="component" value="Unassembled WGS sequence"/>
</dbReference>
<dbReference type="PROSITE" id="PS00211">
    <property type="entry name" value="ABC_TRANSPORTER_1"/>
    <property type="match status" value="1"/>
</dbReference>
<evidence type="ECO:0000259" key="8">
    <source>
        <dbReference type="PROSITE" id="PS50893"/>
    </source>
</evidence>
<feature type="domain" description="ABC transporter" evidence="8">
    <location>
        <begin position="13"/>
        <end position="241"/>
    </location>
</feature>
<dbReference type="SUPFAM" id="SSF50331">
    <property type="entry name" value="MOP-like"/>
    <property type="match status" value="1"/>
</dbReference>
<dbReference type="InterPro" id="IPR008995">
    <property type="entry name" value="Mo/tungstate-bd_C_term_dom"/>
</dbReference>
<dbReference type="Pfam" id="PF08402">
    <property type="entry name" value="TOBE_2"/>
    <property type="match status" value="1"/>
</dbReference>
<evidence type="ECO:0000313" key="10">
    <source>
        <dbReference type="Proteomes" id="UP001500596"/>
    </source>
</evidence>
<dbReference type="Gene3D" id="2.40.50.100">
    <property type="match status" value="1"/>
</dbReference>
<dbReference type="RefSeq" id="WP_344052466.1">
    <property type="nucleotide sequence ID" value="NZ_BAAAPK010000001.1"/>
</dbReference>
<dbReference type="InterPro" id="IPR017871">
    <property type="entry name" value="ABC_transporter-like_CS"/>
</dbReference>
<evidence type="ECO:0000256" key="3">
    <source>
        <dbReference type="ARBA" id="ARBA00022741"/>
    </source>
</evidence>
<dbReference type="SUPFAM" id="SSF52540">
    <property type="entry name" value="P-loop containing nucleoside triphosphate hydrolases"/>
    <property type="match status" value="1"/>
</dbReference>
<dbReference type="SMART" id="SM00382">
    <property type="entry name" value="AAA"/>
    <property type="match status" value="1"/>
</dbReference>
<comment type="caution">
    <text evidence="9">The sequence shown here is derived from an EMBL/GenBank/DDBJ whole genome shotgun (WGS) entry which is preliminary data.</text>
</comment>
<accession>A0ABP4SAY9</accession>
<sequence>MAQGAFAEAGADLQLQGIRKVFPGFTAIEELDLLIPAGSFFALLGPSGCGKTTTLRLVAGLEDPSEGRILIGGQDVTAVKPHKRPVNTVFQSYALFPHMTVLENVAFGLRRRKVSDAVPKAHEALRLVELDHVAERRPSQLSGGQQQRVALARAIVNRPALLLLDEPLGALDLKLRRQMQLELKSIQAEVGLTFLHVTHDQEEAMTMADTVAVMNHGRIEQLGSPQELYELPRTGFVANFLGQSNLFPAEVESTAGGLLTARTAGGVVALPEERAVARTGRITVGIRPEKLRLLGTEPPRDGLENVLGPGRIVDVSFAGASTQYILEISGLGEVTVFEQNLVFGSVFSPGSEVWVAWRREHTFGLDAAARDEAAEADLTAEAG</sequence>
<dbReference type="PANTHER" id="PTHR42781">
    <property type="entry name" value="SPERMIDINE/PUTRESCINE IMPORT ATP-BINDING PROTEIN POTA"/>
    <property type="match status" value="1"/>
</dbReference>
<keyword evidence="10" id="KW-1185">Reference proteome</keyword>
<dbReference type="InterPro" id="IPR003593">
    <property type="entry name" value="AAA+_ATPase"/>
</dbReference>
<comment type="function">
    <text evidence="7">Part of the ABC transporter complex PotABCD involved in spermidine/putrescine import. Responsible for energy coupling to the transport system.</text>
</comment>
<dbReference type="Pfam" id="PF00005">
    <property type="entry name" value="ABC_tran"/>
    <property type="match status" value="1"/>
</dbReference>
<evidence type="ECO:0000256" key="6">
    <source>
        <dbReference type="ARBA" id="ARBA00023136"/>
    </source>
</evidence>
<keyword evidence="5 7" id="KW-1278">Translocase</keyword>
<protein>
    <recommendedName>
        <fullName evidence="7">Spermidine/putrescine import ATP-binding protein PotA</fullName>
        <ecNumber evidence="7">7.6.2.11</ecNumber>
    </recommendedName>
</protein>
<dbReference type="GO" id="GO:0005524">
    <property type="term" value="F:ATP binding"/>
    <property type="evidence" value="ECO:0007669"/>
    <property type="project" value="UniProtKB-KW"/>
</dbReference>
<dbReference type="EMBL" id="BAAAPK010000001">
    <property type="protein sequence ID" value="GAA1668830.1"/>
    <property type="molecule type" value="Genomic_DNA"/>
</dbReference>
<proteinExistence type="inferred from homology"/>
<evidence type="ECO:0000256" key="4">
    <source>
        <dbReference type="ARBA" id="ARBA00022840"/>
    </source>
</evidence>
<dbReference type="InterPro" id="IPR005893">
    <property type="entry name" value="PotA-like"/>
</dbReference>